<gene>
    <name evidence="12" type="primary">epsF_1</name>
    <name evidence="12" type="ORF">ABG79_00245</name>
</gene>
<feature type="transmembrane region" description="Helical" evidence="10">
    <location>
        <begin position="222"/>
        <end position="239"/>
    </location>
</feature>
<comment type="caution">
    <text evidence="12">The sequence shown here is derived from an EMBL/GenBank/DDBJ whole genome shotgun (WGS) entry which is preliminary data.</text>
</comment>
<organism evidence="12 13">
    <name type="scientific">Caloramator mitchellensis</name>
    <dbReference type="NCBI Taxonomy" id="908809"/>
    <lineage>
        <taxon>Bacteria</taxon>
        <taxon>Bacillati</taxon>
        <taxon>Bacillota</taxon>
        <taxon>Clostridia</taxon>
        <taxon>Eubacteriales</taxon>
        <taxon>Clostridiaceae</taxon>
        <taxon>Caloramator</taxon>
    </lineage>
</organism>
<keyword evidence="3 9" id="KW-0813">Transport</keyword>
<keyword evidence="6 9" id="KW-0812">Transmembrane</keyword>
<comment type="similarity">
    <text evidence="2 9">Belongs to the GSP F family.</text>
</comment>
<feature type="domain" description="Type II secretion system protein GspF" evidence="11">
    <location>
        <begin position="271"/>
        <end position="393"/>
    </location>
</feature>
<dbReference type="InterPro" id="IPR001992">
    <property type="entry name" value="T2SS_GspF/T4SS_PilC_CS"/>
</dbReference>
<dbReference type="AlphaFoldDB" id="A0A0R3K3D7"/>
<dbReference type="Gene3D" id="1.20.81.30">
    <property type="entry name" value="Type II secretion system (T2SS), domain F"/>
    <property type="match status" value="2"/>
</dbReference>
<dbReference type="Pfam" id="PF00482">
    <property type="entry name" value="T2SSF"/>
    <property type="match status" value="2"/>
</dbReference>
<evidence type="ECO:0000256" key="1">
    <source>
        <dbReference type="ARBA" id="ARBA00004429"/>
    </source>
</evidence>
<keyword evidence="8 10" id="KW-0472">Membrane</keyword>
<dbReference type="STRING" id="908809.ABG79_00245"/>
<evidence type="ECO:0000256" key="7">
    <source>
        <dbReference type="ARBA" id="ARBA00022989"/>
    </source>
</evidence>
<feature type="transmembrane region" description="Helical" evidence="10">
    <location>
        <begin position="374"/>
        <end position="395"/>
    </location>
</feature>
<accession>A0A0R3K3D7</accession>
<proteinExistence type="inferred from homology"/>
<evidence type="ECO:0000256" key="2">
    <source>
        <dbReference type="ARBA" id="ARBA00005745"/>
    </source>
</evidence>
<dbReference type="PROSITE" id="PS00874">
    <property type="entry name" value="T2SP_F"/>
    <property type="match status" value="1"/>
</dbReference>
<evidence type="ECO:0000259" key="11">
    <source>
        <dbReference type="Pfam" id="PF00482"/>
    </source>
</evidence>
<comment type="subcellular location">
    <subcellularLocation>
        <location evidence="1">Cell inner membrane</location>
        <topology evidence="1">Multi-pass membrane protein</topology>
    </subcellularLocation>
    <subcellularLocation>
        <location evidence="9">Cell membrane</location>
        <topology evidence="9">Multi-pass membrane protein</topology>
    </subcellularLocation>
</comment>
<dbReference type="InterPro" id="IPR018076">
    <property type="entry name" value="T2SS_GspF_dom"/>
</dbReference>
<dbReference type="PANTHER" id="PTHR30012">
    <property type="entry name" value="GENERAL SECRETION PATHWAY PROTEIN"/>
    <property type="match status" value="1"/>
</dbReference>
<name>A0A0R3K3D7_CALMK</name>
<keyword evidence="13" id="KW-1185">Reference proteome</keyword>
<dbReference type="Proteomes" id="UP000052015">
    <property type="component" value="Unassembled WGS sequence"/>
</dbReference>
<dbReference type="PATRIC" id="fig|908809.3.peg.246"/>
<dbReference type="GO" id="GO:0005886">
    <property type="term" value="C:plasma membrane"/>
    <property type="evidence" value="ECO:0007669"/>
    <property type="project" value="UniProtKB-SubCell"/>
</dbReference>
<reference evidence="12 13" key="1">
    <citation type="submission" date="2015-09" db="EMBL/GenBank/DDBJ databases">
        <title>Draft genome sequence of a Caloramator mitchellensis, a moderate thermophile from the Great Artesian Basin of Australia.</title>
        <authorList>
            <person name="Patel B.K."/>
        </authorList>
    </citation>
    <scope>NUCLEOTIDE SEQUENCE [LARGE SCALE GENOMIC DNA]</scope>
    <source>
        <strain evidence="12 13">VF08</strain>
    </source>
</reference>
<dbReference type="PANTHER" id="PTHR30012:SF0">
    <property type="entry name" value="TYPE II SECRETION SYSTEM PROTEIN F-RELATED"/>
    <property type="match status" value="1"/>
</dbReference>
<evidence type="ECO:0000313" key="13">
    <source>
        <dbReference type="Proteomes" id="UP000052015"/>
    </source>
</evidence>
<keyword evidence="5" id="KW-0997">Cell inner membrane</keyword>
<evidence type="ECO:0000256" key="8">
    <source>
        <dbReference type="ARBA" id="ARBA00023136"/>
    </source>
</evidence>
<dbReference type="GO" id="GO:0009306">
    <property type="term" value="P:protein secretion"/>
    <property type="evidence" value="ECO:0007669"/>
    <property type="project" value="InterPro"/>
</dbReference>
<evidence type="ECO:0000313" key="12">
    <source>
        <dbReference type="EMBL" id="KRQ88078.1"/>
    </source>
</evidence>
<dbReference type="OrthoDB" id="9805682at2"/>
<evidence type="ECO:0000256" key="3">
    <source>
        <dbReference type="ARBA" id="ARBA00022448"/>
    </source>
</evidence>
<keyword evidence="4" id="KW-1003">Cell membrane</keyword>
<sequence length="404" mass="44974">MAEFVYEAINKNGKKVKGNVVAPDVQSALRQLKEKELYIVSIDEKSLLQKDVQINLFKKVSSKDLSLFCRQIATLLQAGLNILTCLNVARKQMTNKTLAKAINTLYEDVEKGVTLSDSMRNFNNVFPTILINMVEAGEVSGSLDNSFEKMAIHFEKEMKLKQKVTNALMYPAIVLVVSFIVLILLLIFVIPTFVGLFNDLGVELPPTTRFILSTSSFLKNNYMLLIALIILFTILINYYKKTPTGSILFSKTRLKVPVAGNITLNASIARFSRTLSTLINAGVPLVSAIDTTKKLLGNVYIEEQFERVAERVKGGEGLSRPIEDLGIFPTLVPIMIETGEESGTLEEMLSKLADYYENEVENSVSRLTAIFEPVMIVFLALIVGFMLASIILPMFKLYGNMNLG</sequence>
<evidence type="ECO:0000256" key="5">
    <source>
        <dbReference type="ARBA" id="ARBA00022519"/>
    </source>
</evidence>
<dbReference type="RefSeq" id="WP_057976267.1">
    <property type="nucleotide sequence ID" value="NZ_LKHP01000001.1"/>
</dbReference>
<evidence type="ECO:0000256" key="10">
    <source>
        <dbReference type="SAM" id="Phobius"/>
    </source>
</evidence>
<dbReference type="InterPro" id="IPR042094">
    <property type="entry name" value="T2SS_GspF_sf"/>
</dbReference>
<feature type="transmembrane region" description="Helical" evidence="10">
    <location>
        <begin position="168"/>
        <end position="190"/>
    </location>
</feature>
<dbReference type="InterPro" id="IPR003004">
    <property type="entry name" value="GspF/PilC"/>
</dbReference>
<dbReference type="FunFam" id="1.20.81.30:FF:000001">
    <property type="entry name" value="Type II secretion system protein F"/>
    <property type="match status" value="2"/>
</dbReference>
<protein>
    <submittedName>
        <fullName evidence="12">Type II secretion system protein F</fullName>
    </submittedName>
</protein>
<dbReference type="EMBL" id="LKHP01000001">
    <property type="protein sequence ID" value="KRQ88078.1"/>
    <property type="molecule type" value="Genomic_DNA"/>
</dbReference>
<keyword evidence="7 10" id="KW-1133">Transmembrane helix</keyword>
<evidence type="ECO:0000256" key="6">
    <source>
        <dbReference type="ARBA" id="ARBA00022692"/>
    </source>
</evidence>
<evidence type="ECO:0000256" key="4">
    <source>
        <dbReference type="ARBA" id="ARBA00022475"/>
    </source>
</evidence>
<dbReference type="PRINTS" id="PR00812">
    <property type="entry name" value="BCTERIALGSPF"/>
</dbReference>
<evidence type="ECO:0000256" key="9">
    <source>
        <dbReference type="RuleBase" id="RU003923"/>
    </source>
</evidence>
<feature type="domain" description="Type II secretion system protein GspF" evidence="11">
    <location>
        <begin position="68"/>
        <end position="191"/>
    </location>
</feature>